<evidence type="ECO:0000313" key="1">
    <source>
        <dbReference type="EMBL" id="KAH8033793.1"/>
    </source>
</evidence>
<dbReference type="AlphaFoldDB" id="A0A9J6EH77"/>
<accession>A0A9J6EH77</accession>
<comment type="caution">
    <text evidence="1">The sequence shown here is derived from an EMBL/GenBank/DDBJ whole genome shotgun (WGS) entry which is preliminary data.</text>
</comment>
<dbReference type="Pfam" id="PF11957">
    <property type="entry name" value="efThoc1"/>
    <property type="match status" value="1"/>
</dbReference>
<dbReference type="VEuPathDB" id="VectorBase:LOC119164819"/>
<dbReference type="GO" id="GO:0000445">
    <property type="term" value="C:THO complex part of transcription export complex"/>
    <property type="evidence" value="ECO:0007669"/>
    <property type="project" value="TreeGrafter"/>
</dbReference>
<keyword evidence="2" id="KW-1185">Reference proteome</keyword>
<dbReference type="InterPro" id="IPR021861">
    <property type="entry name" value="THO_THOC1"/>
</dbReference>
<dbReference type="PANTHER" id="PTHR13265:SF0">
    <property type="entry name" value="HPR1"/>
    <property type="match status" value="1"/>
</dbReference>
<organism evidence="1 2">
    <name type="scientific">Rhipicephalus microplus</name>
    <name type="common">Cattle tick</name>
    <name type="synonym">Boophilus microplus</name>
    <dbReference type="NCBI Taxonomy" id="6941"/>
    <lineage>
        <taxon>Eukaryota</taxon>
        <taxon>Metazoa</taxon>
        <taxon>Ecdysozoa</taxon>
        <taxon>Arthropoda</taxon>
        <taxon>Chelicerata</taxon>
        <taxon>Arachnida</taxon>
        <taxon>Acari</taxon>
        <taxon>Parasitiformes</taxon>
        <taxon>Ixodida</taxon>
        <taxon>Ixodoidea</taxon>
        <taxon>Ixodidae</taxon>
        <taxon>Rhipicephalinae</taxon>
        <taxon>Rhipicephalus</taxon>
        <taxon>Boophilus</taxon>
    </lineage>
</organism>
<dbReference type="EMBL" id="JABSTU010000004">
    <property type="protein sequence ID" value="KAH8033793.1"/>
    <property type="molecule type" value="Genomic_DNA"/>
</dbReference>
<dbReference type="Proteomes" id="UP000821866">
    <property type="component" value="Chromosome 2"/>
</dbReference>
<protein>
    <submittedName>
        <fullName evidence="1">Uncharacterized protein</fullName>
    </submittedName>
</protein>
<name>A0A9J6EH77_RHIMP</name>
<dbReference type="GO" id="GO:0006406">
    <property type="term" value="P:mRNA export from nucleus"/>
    <property type="evidence" value="ECO:0007669"/>
    <property type="project" value="TreeGrafter"/>
</dbReference>
<reference evidence="1" key="2">
    <citation type="submission" date="2021-09" db="EMBL/GenBank/DDBJ databases">
        <authorList>
            <person name="Jia N."/>
            <person name="Wang J."/>
            <person name="Shi W."/>
            <person name="Du L."/>
            <person name="Sun Y."/>
            <person name="Zhan W."/>
            <person name="Jiang J."/>
            <person name="Wang Q."/>
            <person name="Zhang B."/>
            <person name="Ji P."/>
            <person name="Sakyi L.B."/>
            <person name="Cui X."/>
            <person name="Yuan T."/>
            <person name="Jiang B."/>
            <person name="Yang W."/>
            <person name="Lam T.T.-Y."/>
            <person name="Chang Q."/>
            <person name="Ding S."/>
            <person name="Wang X."/>
            <person name="Zhu J."/>
            <person name="Ruan X."/>
            <person name="Zhao L."/>
            <person name="Wei J."/>
            <person name="Que T."/>
            <person name="Du C."/>
            <person name="Cheng J."/>
            <person name="Dai P."/>
            <person name="Han X."/>
            <person name="Huang E."/>
            <person name="Gao Y."/>
            <person name="Liu J."/>
            <person name="Shao H."/>
            <person name="Ye R."/>
            <person name="Li L."/>
            <person name="Wei W."/>
            <person name="Wang X."/>
            <person name="Wang C."/>
            <person name="Huo Q."/>
            <person name="Li W."/>
            <person name="Guo W."/>
            <person name="Chen H."/>
            <person name="Chen S."/>
            <person name="Zhou L."/>
            <person name="Zhou L."/>
            <person name="Ni X."/>
            <person name="Tian J."/>
            <person name="Zhou Y."/>
            <person name="Sheng Y."/>
            <person name="Liu T."/>
            <person name="Pan Y."/>
            <person name="Xia L."/>
            <person name="Li J."/>
            <person name="Zhao F."/>
            <person name="Cao W."/>
        </authorList>
    </citation>
    <scope>NUCLEOTIDE SEQUENCE</scope>
    <source>
        <strain evidence="1">Rmic-2018</strain>
        <tissue evidence="1">Larvae</tissue>
    </source>
</reference>
<gene>
    <name evidence="1" type="ORF">HPB51_016248</name>
</gene>
<evidence type="ECO:0000313" key="2">
    <source>
        <dbReference type="Proteomes" id="UP000821866"/>
    </source>
</evidence>
<reference evidence="1" key="1">
    <citation type="journal article" date="2020" name="Cell">
        <title>Large-Scale Comparative Analyses of Tick Genomes Elucidate Their Genetic Diversity and Vector Capacities.</title>
        <authorList>
            <consortium name="Tick Genome and Microbiome Consortium (TIGMIC)"/>
            <person name="Jia N."/>
            <person name="Wang J."/>
            <person name="Shi W."/>
            <person name="Du L."/>
            <person name="Sun Y."/>
            <person name="Zhan W."/>
            <person name="Jiang J.F."/>
            <person name="Wang Q."/>
            <person name="Zhang B."/>
            <person name="Ji P."/>
            <person name="Bell-Sakyi L."/>
            <person name="Cui X.M."/>
            <person name="Yuan T.T."/>
            <person name="Jiang B.G."/>
            <person name="Yang W.F."/>
            <person name="Lam T.T."/>
            <person name="Chang Q.C."/>
            <person name="Ding S.J."/>
            <person name="Wang X.J."/>
            <person name="Zhu J.G."/>
            <person name="Ruan X.D."/>
            <person name="Zhao L."/>
            <person name="Wei J.T."/>
            <person name="Ye R.Z."/>
            <person name="Que T.C."/>
            <person name="Du C.H."/>
            <person name="Zhou Y.H."/>
            <person name="Cheng J.X."/>
            <person name="Dai P.F."/>
            <person name="Guo W.B."/>
            <person name="Han X.H."/>
            <person name="Huang E.J."/>
            <person name="Li L.F."/>
            <person name="Wei W."/>
            <person name="Gao Y.C."/>
            <person name="Liu J.Z."/>
            <person name="Shao H.Z."/>
            <person name="Wang X."/>
            <person name="Wang C.C."/>
            <person name="Yang T.C."/>
            <person name="Huo Q.B."/>
            <person name="Li W."/>
            <person name="Chen H.Y."/>
            <person name="Chen S.E."/>
            <person name="Zhou L.G."/>
            <person name="Ni X.B."/>
            <person name="Tian J.H."/>
            <person name="Sheng Y."/>
            <person name="Liu T."/>
            <person name="Pan Y.S."/>
            <person name="Xia L.Y."/>
            <person name="Li J."/>
            <person name="Zhao F."/>
            <person name="Cao W.C."/>
        </authorList>
    </citation>
    <scope>NUCLEOTIDE SEQUENCE</scope>
    <source>
        <strain evidence="1">Rmic-2018</strain>
    </source>
</reference>
<dbReference type="PANTHER" id="PTHR13265">
    <property type="entry name" value="THO COMPLEX SUBUNIT 1"/>
    <property type="match status" value="1"/>
</dbReference>
<proteinExistence type="predicted"/>
<sequence length="187" mass="21199">MFCAKLIKRYLEGELAIEHVVQGVRSIATQEMDNQRQAVDLALKGILSLLLRIGLNENTANHLIDLSITLAREPDLCSGSLLVLLLCDVFDSLPLNESEEFFSLMEDKVSIWKEELFFKCCKNQLLRTCNDLLRRLSRSQNTVFCGKILVFLAELFPLSESSGLNIASEFNAENIRLFSSEDYMSRA</sequence>